<evidence type="ECO:0000313" key="2">
    <source>
        <dbReference type="EMBL" id="MFC4739521.1"/>
    </source>
</evidence>
<dbReference type="RefSeq" id="WP_379739134.1">
    <property type="nucleotide sequence ID" value="NZ_JBHSGW010000004.1"/>
</dbReference>
<gene>
    <name evidence="2" type="ORF">ACFO3U_05895</name>
</gene>
<dbReference type="PANTHER" id="PTHR22916:SF3">
    <property type="entry name" value="UDP-GLCNAC:BETAGAL BETA-1,3-N-ACETYLGLUCOSAMINYLTRANSFERASE-LIKE PROTEIN 1"/>
    <property type="match status" value="1"/>
</dbReference>
<comment type="caution">
    <text evidence="2">The sequence shown here is derived from an EMBL/GenBank/DDBJ whole genome shotgun (WGS) entry which is preliminary data.</text>
</comment>
<accession>A0ABV9P2X2</accession>
<evidence type="ECO:0000259" key="1">
    <source>
        <dbReference type="Pfam" id="PF00535"/>
    </source>
</evidence>
<evidence type="ECO:0000313" key="3">
    <source>
        <dbReference type="Proteomes" id="UP001595885"/>
    </source>
</evidence>
<dbReference type="EMBL" id="JBHSGW010000004">
    <property type="protein sequence ID" value="MFC4739521.1"/>
    <property type="molecule type" value="Genomic_DNA"/>
</dbReference>
<sequence>MKVTIAIPFYNAEKFLAEAIKSVFAQSFQDWELLLIDDGSTDNSLAIAKSVQDDRVRVISDGKNKRLAGRLNEVSHWAKYDYILRMDADDLMMPNRIEKQLDILINNDVDIVTTGVYSVLNNLELIGTRGMNYDSATFDEIISKKVGITHAALIAKKSWYLRNQYDETLSIAQDLDLWLRSSKNNDLKIISIKDPLYIYREENNVTKDKLLRAYKNERNMIRKYKGTSFDGLIFKSYLKSVIVSVLSMLKKIDVLQKRRGQNQISEKDSKAYNEAIAVIKGTKVKGLNA</sequence>
<proteinExistence type="predicted"/>
<dbReference type="Gene3D" id="3.90.550.10">
    <property type="entry name" value="Spore Coat Polysaccharide Biosynthesis Protein SpsA, Chain A"/>
    <property type="match status" value="1"/>
</dbReference>
<organism evidence="2 3">
    <name type="scientific">Flavobacterium ponti</name>
    <dbReference type="NCBI Taxonomy" id="665133"/>
    <lineage>
        <taxon>Bacteria</taxon>
        <taxon>Pseudomonadati</taxon>
        <taxon>Bacteroidota</taxon>
        <taxon>Flavobacteriia</taxon>
        <taxon>Flavobacteriales</taxon>
        <taxon>Flavobacteriaceae</taxon>
        <taxon>Flavobacterium</taxon>
    </lineage>
</organism>
<dbReference type="SUPFAM" id="SSF53448">
    <property type="entry name" value="Nucleotide-diphospho-sugar transferases"/>
    <property type="match status" value="1"/>
</dbReference>
<dbReference type="CDD" id="cd00761">
    <property type="entry name" value="Glyco_tranf_GTA_type"/>
    <property type="match status" value="1"/>
</dbReference>
<protein>
    <submittedName>
        <fullName evidence="2">Glycosyltransferase family 2 protein</fullName>
    </submittedName>
</protein>
<name>A0ABV9P2X2_9FLAO</name>
<dbReference type="Pfam" id="PF00535">
    <property type="entry name" value="Glycos_transf_2"/>
    <property type="match status" value="1"/>
</dbReference>
<dbReference type="InterPro" id="IPR029044">
    <property type="entry name" value="Nucleotide-diphossugar_trans"/>
</dbReference>
<dbReference type="Proteomes" id="UP001595885">
    <property type="component" value="Unassembled WGS sequence"/>
</dbReference>
<keyword evidence="3" id="KW-1185">Reference proteome</keyword>
<dbReference type="InterPro" id="IPR001173">
    <property type="entry name" value="Glyco_trans_2-like"/>
</dbReference>
<feature type="domain" description="Glycosyltransferase 2-like" evidence="1">
    <location>
        <begin position="4"/>
        <end position="150"/>
    </location>
</feature>
<dbReference type="PANTHER" id="PTHR22916">
    <property type="entry name" value="GLYCOSYLTRANSFERASE"/>
    <property type="match status" value="1"/>
</dbReference>
<reference evidence="3" key="1">
    <citation type="journal article" date="2019" name="Int. J. Syst. Evol. Microbiol.">
        <title>The Global Catalogue of Microorganisms (GCM) 10K type strain sequencing project: providing services to taxonomists for standard genome sequencing and annotation.</title>
        <authorList>
            <consortium name="The Broad Institute Genomics Platform"/>
            <consortium name="The Broad Institute Genome Sequencing Center for Infectious Disease"/>
            <person name="Wu L."/>
            <person name="Ma J."/>
        </authorList>
    </citation>
    <scope>NUCLEOTIDE SEQUENCE [LARGE SCALE GENOMIC DNA]</scope>
    <source>
        <strain evidence="3">CCUG 50349</strain>
    </source>
</reference>